<dbReference type="EMBL" id="JBBPBN010000012">
    <property type="protein sequence ID" value="KAK9027413.1"/>
    <property type="molecule type" value="Genomic_DNA"/>
</dbReference>
<gene>
    <name evidence="1" type="ORF">V6N11_067249</name>
</gene>
<protein>
    <submittedName>
        <fullName evidence="1">Uncharacterized protein</fullName>
    </submittedName>
</protein>
<keyword evidence="2" id="KW-1185">Reference proteome</keyword>
<organism evidence="1 2">
    <name type="scientific">Hibiscus sabdariffa</name>
    <name type="common">roselle</name>
    <dbReference type="NCBI Taxonomy" id="183260"/>
    <lineage>
        <taxon>Eukaryota</taxon>
        <taxon>Viridiplantae</taxon>
        <taxon>Streptophyta</taxon>
        <taxon>Embryophyta</taxon>
        <taxon>Tracheophyta</taxon>
        <taxon>Spermatophyta</taxon>
        <taxon>Magnoliopsida</taxon>
        <taxon>eudicotyledons</taxon>
        <taxon>Gunneridae</taxon>
        <taxon>Pentapetalae</taxon>
        <taxon>rosids</taxon>
        <taxon>malvids</taxon>
        <taxon>Malvales</taxon>
        <taxon>Malvaceae</taxon>
        <taxon>Malvoideae</taxon>
        <taxon>Hibiscus</taxon>
    </lineage>
</organism>
<proteinExistence type="predicted"/>
<evidence type="ECO:0000313" key="2">
    <source>
        <dbReference type="Proteomes" id="UP001396334"/>
    </source>
</evidence>
<accession>A0ABR2SR51</accession>
<comment type="caution">
    <text evidence="1">The sequence shown here is derived from an EMBL/GenBank/DDBJ whole genome shotgun (WGS) entry which is preliminary data.</text>
</comment>
<dbReference type="Proteomes" id="UP001396334">
    <property type="component" value="Unassembled WGS sequence"/>
</dbReference>
<sequence length="164" mass="18532">MLLMIEAFVPPYMGAIGEGGRSQHHSDPSHNVSPEKTLGIKENPLTLQHRLYKGAYNIIFLRTTPLTAFIFFKEVPLMASTPSMGLTSTPSSAHGTMFFSLRHRADYLRHWICKEHREAFHLSKAKSVVDMIMDTDNYDQSHPLMALGTLTHTRNMTSLPMFNA</sequence>
<evidence type="ECO:0000313" key="1">
    <source>
        <dbReference type="EMBL" id="KAK9027413.1"/>
    </source>
</evidence>
<reference evidence="1 2" key="1">
    <citation type="journal article" date="2024" name="G3 (Bethesda)">
        <title>Genome assembly of Hibiscus sabdariffa L. provides insights into metabolisms of medicinal natural products.</title>
        <authorList>
            <person name="Kim T."/>
        </authorList>
    </citation>
    <scope>NUCLEOTIDE SEQUENCE [LARGE SCALE GENOMIC DNA]</scope>
    <source>
        <strain evidence="1">TK-2024</strain>
        <tissue evidence="1">Old leaves</tissue>
    </source>
</reference>
<name>A0ABR2SR51_9ROSI</name>